<name>A0A3S3QKC1_9FLAO</name>
<accession>A0A3S3QKC1</accession>
<proteinExistence type="predicted"/>
<keyword evidence="3" id="KW-1185">Reference proteome</keyword>
<evidence type="ECO:0000256" key="1">
    <source>
        <dbReference type="SAM" id="Phobius"/>
    </source>
</evidence>
<feature type="transmembrane region" description="Helical" evidence="1">
    <location>
        <begin position="7"/>
        <end position="32"/>
    </location>
</feature>
<keyword evidence="1" id="KW-1133">Transmembrane helix</keyword>
<dbReference type="OrthoDB" id="1411066at2"/>
<dbReference type="EMBL" id="SBII01000009">
    <property type="protein sequence ID" value="RWW98917.1"/>
    <property type="molecule type" value="Genomic_DNA"/>
</dbReference>
<dbReference type="AlphaFoldDB" id="A0A3S3QKC1"/>
<dbReference type="RefSeq" id="WP_128390493.1">
    <property type="nucleotide sequence ID" value="NZ_SBII01000009.1"/>
</dbReference>
<comment type="caution">
    <text evidence="2">The sequence shown here is derived from an EMBL/GenBank/DDBJ whole genome shotgun (WGS) entry which is preliminary data.</text>
</comment>
<evidence type="ECO:0000313" key="2">
    <source>
        <dbReference type="EMBL" id="RWW98917.1"/>
    </source>
</evidence>
<gene>
    <name evidence="2" type="ORF">EPI11_13410</name>
</gene>
<protein>
    <submittedName>
        <fullName evidence="2">Uncharacterized protein</fullName>
    </submittedName>
</protein>
<keyword evidence="1" id="KW-0812">Transmembrane</keyword>
<dbReference type="Proteomes" id="UP000287527">
    <property type="component" value="Unassembled WGS sequence"/>
</dbReference>
<evidence type="ECO:0000313" key="3">
    <source>
        <dbReference type="Proteomes" id="UP000287527"/>
    </source>
</evidence>
<keyword evidence="1" id="KW-0472">Membrane</keyword>
<organism evidence="2 3">
    <name type="scientific">Flavobacterium cerinum</name>
    <dbReference type="NCBI Taxonomy" id="2502784"/>
    <lineage>
        <taxon>Bacteria</taxon>
        <taxon>Pseudomonadati</taxon>
        <taxon>Bacteroidota</taxon>
        <taxon>Flavobacteriia</taxon>
        <taxon>Flavobacteriales</taxon>
        <taxon>Flavobacteriaceae</taxon>
        <taxon>Flavobacterium</taxon>
    </lineage>
</organism>
<sequence>MKKLKKALIIVAIIIAIPLLVILINNLTGLYYNSKYSDVDKGTSSENYTFKKLAIPGIIEYHFDDTAAAVVDINDTIPKEGNDGHLYYDPAQKKIIVETENYVTNPESSIDDKVREYYSIDRNGGINKIDSLPKELLSVKNQLVPFQKWNDDSQVIYMRHFTKQNFHMPSLNPFHGMGNPTGGRPTYYWDGPAYYDVKFNGELLKVKIPCQSGALLFTSDYEYDTGLYYYLLPELDIAFLVYSKTYEPDAVYMIKHK</sequence>
<reference evidence="2 3" key="1">
    <citation type="submission" date="2019-01" db="EMBL/GenBank/DDBJ databases">
        <title>Flavobacterium sp. nov.,isolated from freshwater.</title>
        <authorList>
            <person name="Zhang R."/>
            <person name="Du Z.-J."/>
        </authorList>
    </citation>
    <scope>NUCLEOTIDE SEQUENCE [LARGE SCALE GENOMIC DNA]</scope>
    <source>
        <strain evidence="2 3">1E403</strain>
    </source>
</reference>